<dbReference type="SMART" id="SM00581">
    <property type="entry name" value="PSP"/>
    <property type="match status" value="1"/>
</dbReference>
<feature type="domain" description="PSP proline-rich" evidence="3">
    <location>
        <begin position="49"/>
        <end position="107"/>
    </location>
</feature>
<dbReference type="Pfam" id="PF04046">
    <property type="entry name" value="PSP"/>
    <property type="match status" value="1"/>
</dbReference>
<proteinExistence type="predicted"/>
<gene>
    <name evidence="4" type="ORF">SCUD_LOCUS9284</name>
</gene>
<dbReference type="GO" id="GO:0005689">
    <property type="term" value="C:U12-type spliceosomal complex"/>
    <property type="evidence" value="ECO:0007669"/>
    <property type="project" value="TreeGrafter"/>
</dbReference>
<protein>
    <submittedName>
        <fullName evidence="6">PSP domain-containing protein</fullName>
    </submittedName>
</protein>
<keyword evidence="2" id="KW-0472">Membrane</keyword>
<organism evidence="6">
    <name type="scientific">Schistosoma curassoni</name>
    <dbReference type="NCBI Taxonomy" id="6186"/>
    <lineage>
        <taxon>Eukaryota</taxon>
        <taxon>Metazoa</taxon>
        <taxon>Spiralia</taxon>
        <taxon>Lophotrochozoa</taxon>
        <taxon>Platyhelminthes</taxon>
        <taxon>Trematoda</taxon>
        <taxon>Digenea</taxon>
        <taxon>Strigeidida</taxon>
        <taxon>Schistosomatoidea</taxon>
        <taxon>Schistosomatidae</taxon>
        <taxon>Schistosoma</taxon>
    </lineage>
</organism>
<accession>A0A183K2S0</accession>
<keyword evidence="2" id="KW-0812">Transmembrane</keyword>
<reference evidence="6" key="1">
    <citation type="submission" date="2016-06" db="UniProtKB">
        <authorList>
            <consortium name="WormBaseParasite"/>
        </authorList>
    </citation>
    <scope>IDENTIFICATION</scope>
</reference>
<dbReference type="EMBL" id="UZAK01033155">
    <property type="protein sequence ID" value="VDP34986.1"/>
    <property type="molecule type" value="Genomic_DNA"/>
</dbReference>
<dbReference type="PANTHER" id="PTHR12785:SF6">
    <property type="entry name" value="SPLICING FACTOR 3B SUBUNIT 2"/>
    <property type="match status" value="1"/>
</dbReference>
<dbReference type="PANTHER" id="PTHR12785">
    <property type="entry name" value="SPLICING FACTOR 3B"/>
    <property type="match status" value="1"/>
</dbReference>
<feature type="compositionally biased region" description="Polar residues" evidence="1">
    <location>
        <begin position="385"/>
        <end position="394"/>
    </location>
</feature>
<sequence>MREKIRPKVGKVDIDYHKLHDAFFKYQTKPKLSIHGDLYYEGKEFEVKLKEKKPGNMSDELRNALGLPSGSGAERYPPPWLIAMQRYGPPPSYPNLKIPGLNAPIPDGCAFGYHPGGWGKPPVDELGRPVYGDVFGNGGNIAGVPPPPPPPTTFEDADEQIAHGNISYWGELESDEESEGEDGDQDMDTDDESDEDQAAASAMAENEAKKMLVTLPSAGSIPRPVDVGGLVTPAGGFFPQSNLIAVRFIDFLGTFPTIHGFSCILFRVISFIKKLILFLLLYYLFGYRLITPSGVSSVGAGLETPQSMIELRKKTIEEAMEDSTGLVTPSTQLYRILPETETNLQPNALMGSTKLYDVAGVTGAQRGIEAEDPRERMLRKRIAGTESQQDQISGVKSGGGSAVLSNAPEPTVPSTSKKYKEFKF</sequence>
<evidence type="ECO:0000256" key="1">
    <source>
        <dbReference type="SAM" id="MobiDB-lite"/>
    </source>
</evidence>
<dbReference type="WBParaSite" id="SCUD_0000928401-mRNA-1">
    <property type="protein sequence ID" value="SCUD_0000928401-mRNA-1"/>
    <property type="gene ID" value="SCUD_0000928401"/>
</dbReference>
<keyword evidence="2" id="KW-1133">Transmembrane helix</keyword>
<feature type="transmembrane region" description="Helical" evidence="2">
    <location>
        <begin position="264"/>
        <end position="285"/>
    </location>
</feature>
<dbReference type="AlphaFoldDB" id="A0A183K2S0"/>
<name>A0A183K2S0_9TREM</name>
<evidence type="ECO:0000313" key="5">
    <source>
        <dbReference type="Proteomes" id="UP000279833"/>
    </source>
</evidence>
<evidence type="ECO:0000313" key="6">
    <source>
        <dbReference type="WBParaSite" id="SCUD_0000928401-mRNA-1"/>
    </source>
</evidence>
<evidence type="ECO:0000313" key="4">
    <source>
        <dbReference type="EMBL" id="VDP34986.1"/>
    </source>
</evidence>
<dbReference type="STRING" id="6186.A0A183K2S0"/>
<feature type="compositionally biased region" description="Acidic residues" evidence="1">
    <location>
        <begin position="172"/>
        <end position="197"/>
    </location>
</feature>
<keyword evidence="5" id="KW-1185">Reference proteome</keyword>
<reference evidence="4 5" key="2">
    <citation type="submission" date="2018-11" db="EMBL/GenBank/DDBJ databases">
        <authorList>
            <consortium name="Pathogen Informatics"/>
        </authorList>
    </citation>
    <scope>NUCLEOTIDE SEQUENCE [LARGE SCALE GENOMIC DNA]</scope>
    <source>
        <strain evidence="4">Dakar</strain>
        <strain evidence="5">Dakar, Senegal</strain>
    </source>
</reference>
<evidence type="ECO:0000256" key="2">
    <source>
        <dbReference type="SAM" id="Phobius"/>
    </source>
</evidence>
<feature type="region of interest" description="Disordered" evidence="1">
    <location>
        <begin position="170"/>
        <end position="203"/>
    </location>
</feature>
<evidence type="ECO:0000259" key="3">
    <source>
        <dbReference type="SMART" id="SM00581"/>
    </source>
</evidence>
<feature type="region of interest" description="Disordered" evidence="1">
    <location>
        <begin position="383"/>
        <end position="424"/>
    </location>
</feature>
<dbReference type="Proteomes" id="UP000279833">
    <property type="component" value="Unassembled WGS sequence"/>
</dbReference>
<dbReference type="Pfam" id="PF04037">
    <property type="entry name" value="DUF382"/>
    <property type="match status" value="1"/>
</dbReference>
<dbReference type="InterPro" id="IPR052584">
    <property type="entry name" value="U2_snRNP_Complex_Component"/>
</dbReference>
<dbReference type="InterPro" id="IPR007180">
    <property type="entry name" value="DUF382"/>
</dbReference>
<dbReference type="InterPro" id="IPR006568">
    <property type="entry name" value="PSP_pro-rich"/>
</dbReference>